<name>A0A8J5C739_ZINOF</name>
<accession>A0A8J5C739</accession>
<evidence type="ECO:0000313" key="15">
    <source>
        <dbReference type="Proteomes" id="UP000734854"/>
    </source>
</evidence>
<keyword evidence="12" id="KW-1133">Transmembrane helix</keyword>
<organism evidence="14 15">
    <name type="scientific">Zingiber officinale</name>
    <name type="common">Ginger</name>
    <name type="synonym">Amomum zingiber</name>
    <dbReference type="NCBI Taxonomy" id="94328"/>
    <lineage>
        <taxon>Eukaryota</taxon>
        <taxon>Viridiplantae</taxon>
        <taxon>Streptophyta</taxon>
        <taxon>Embryophyta</taxon>
        <taxon>Tracheophyta</taxon>
        <taxon>Spermatophyta</taxon>
        <taxon>Magnoliopsida</taxon>
        <taxon>Liliopsida</taxon>
        <taxon>Zingiberales</taxon>
        <taxon>Zingiberaceae</taxon>
        <taxon>Zingiber</taxon>
    </lineage>
</organism>
<keyword evidence="7" id="KW-0067">ATP-binding</keyword>
<dbReference type="PRINTS" id="PR01069">
    <property type="entry name" value="ACCCTRFRASEA"/>
</dbReference>
<dbReference type="HAMAP" id="MF_00823">
    <property type="entry name" value="AcetylCoA_CT_alpha"/>
    <property type="match status" value="1"/>
</dbReference>
<evidence type="ECO:0000313" key="14">
    <source>
        <dbReference type="EMBL" id="KAG6468545.1"/>
    </source>
</evidence>
<evidence type="ECO:0000256" key="6">
    <source>
        <dbReference type="ARBA" id="ARBA00022832"/>
    </source>
</evidence>
<comment type="pathway">
    <text evidence="1">Lipid metabolism; malonyl-CoA biosynthesis; malonyl-CoA from acetyl-CoA: step 1/1.</text>
</comment>
<feature type="transmembrane region" description="Helical" evidence="12">
    <location>
        <begin position="29"/>
        <end position="48"/>
    </location>
</feature>
<evidence type="ECO:0000256" key="12">
    <source>
        <dbReference type="SAM" id="Phobius"/>
    </source>
</evidence>
<evidence type="ECO:0000256" key="8">
    <source>
        <dbReference type="ARBA" id="ARBA00023098"/>
    </source>
</evidence>
<evidence type="ECO:0000256" key="9">
    <source>
        <dbReference type="ARBA" id="ARBA00023160"/>
    </source>
</evidence>
<evidence type="ECO:0000256" key="1">
    <source>
        <dbReference type="ARBA" id="ARBA00004956"/>
    </source>
</evidence>
<dbReference type="PANTHER" id="PTHR42853">
    <property type="entry name" value="ACETYL-COENZYME A CARBOXYLASE CARBOXYL TRANSFERASE SUBUNIT ALPHA"/>
    <property type="match status" value="1"/>
</dbReference>
<dbReference type="EMBL" id="JACMSC010000022">
    <property type="protein sequence ID" value="KAG6468545.1"/>
    <property type="molecule type" value="Genomic_DNA"/>
</dbReference>
<dbReference type="NCBIfam" id="TIGR00513">
    <property type="entry name" value="accA"/>
    <property type="match status" value="1"/>
</dbReference>
<dbReference type="SUPFAM" id="SSF52096">
    <property type="entry name" value="ClpP/crotonase"/>
    <property type="match status" value="1"/>
</dbReference>
<keyword evidence="12" id="KW-0812">Transmembrane</keyword>
<dbReference type="GO" id="GO:0016743">
    <property type="term" value="F:carboxyl- or carbamoyltransferase activity"/>
    <property type="evidence" value="ECO:0007669"/>
    <property type="project" value="InterPro"/>
</dbReference>
<evidence type="ECO:0000256" key="5">
    <source>
        <dbReference type="ARBA" id="ARBA00022741"/>
    </source>
</evidence>
<dbReference type="EC" id="2.1.3.15" evidence="2"/>
<keyword evidence="11" id="KW-0175">Coiled coil</keyword>
<keyword evidence="6" id="KW-0276">Fatty acid metabolism</keyword>
<evidence type="ECO:0000256" key="3">
    <source>
        <dbReference type="ARBA" id="ARBA00022516"/>
    </source>
</evidence>
<evidence type="ECO:0000256" key="10">
    <source>
        <dbReference type="ARBA" id="ARBA00049152"/>
    </source>
</evidence>
<feature type="coiled-coil region" evidence="11">
    <location>
        <begin position="701"/>
        <end position="771"/>
    </location>
</feature>
<comment type="catalytic activity">
    <reaction evidence="10">
        <text>N(6)-carboxybiotinyl-L-lysyl-[protein] + acetyl-CoA = N(6)-biotinyl-L-lysyl-[protein] + malonyl-CoA</text>
        <dbReference type="Rhea" id="RHEA:54728"/>
        <dbReference type="Rhea" id="RHEA-COMP:10505"/>
        <dbReference type="Rhea" id="RHEA-COMP:10506"/>
        <dbReference type="ChEBI" id="CHEBI:57288"/>
        <dbReference type="ChEBI" id="CHEBI:57384"/>
        <dbReference type="ChEBI" id="CHEBI:83144"/>
        <dbReference type="ChEBI" id="CHEBI:83145"/>
        <dbReference type="EC" id="2.1.3.15"/>
    </reaction>
</comment>
<dbReference type="AlphaFoldDB" id="A0A8J5C739"/>
<protein>
    <recommendedName>
        <fullName evidence="2">acetyl-CoA carboxytransferase</fullName>
        <ecNumber evidence="2">2.1.3.15</ecNumber>
    </recommendedName>
</protein>
<evidence type="ECO:0000256" key="2">
    <source>
        <dbReference type="ARBA" id="ARBA00011883"/>
    </source>
</evidence>
<feature type="domain" description="CoA carboxyltransferase C-terminal" evidence="13">
    <location>
        <begin position="279"/>
        <end position="544"/>
    </location>
</feature>
<keyword evidence="12" id="KW-0472">Membrane</keyword>
<proteinExistence type="inferred from homology"/>
<evidence type="ECO:0000256" key="7">
    <source>
        <dbReference type="ARBA" id="ARBA00022840"/>
    </source>
</evidence>
<keyword evidence="15" id="KW-1185">Reference proteome</keyword>
<dbReference type="PROSITE" id="PS50989">
    <property type="entry name" value="COA_CT_CTER"/>
    <property type="match status" value="1"/>
</dbReference>
<evidence type="ECO:0000259" key="13">
    <source>
        <dbReference type="PROSITE" id="PS50989"/>
    </source>
</evidence>
<keyword evidence="3" id="KW-0444">Lipid biosynthesis</keyword>
<keyword evidence="5" id="KW-0547">Nucleotide-binding</keyword>
<dbReference type="PANTHER" id="PTHR42853:SF3">
    <property type="entry name" value="ACETYL-COENZYME A CARBOXYLASE CARBOXYL TRANSFERASE SUBUNIT ALPHA, CHLOROPLASTIC"/>
    <property type="match status" value="1"/>
</dbReference>
<comment type="caution">
    <text evidence="14">The sequence shown here is derived from an EMBL/GenBank/DDBJ whole genome shotgun (WGS) entry which is preliminary data.</text>
</comment>
<dbReference type="GO" id="GO:2001295">
    <property type="term" value="P:malonyl-CoA biosynthetic process"/>
    <property type="evidence" value="ECO:0007669"/>
    <property type="project" value="UniProtKB-UniPathway"/>
</dbReference>
<dbReference type="GO" id="GO:0005524">
    <property type="term" value="F:ATP binding"/>
    <property type="evidence" value="ECO:0007669"/>
    <property type="project" value="UniProtKB-KW"/>
</dbReference>
<evidence type="ECO:0000256" key="11">
    <source>
        <dbReference type="SAM" id="Coils"/>
    </source>
</evidence>
<dbReference type="GO" id="GO:0003989">
    <property type="term" value="F:acetyl-CoA carboxylase activity"/>
    <property type="evidence" value="ECO:0007669"/>
    <property type="project" value="InterPro"/>
</dbReference>
<dbReference type="Pfam" id="PF03255">
    <property type="entry name" value="ACCA"/>
    <property type="match status" value="1"/>
</dbReference>
<keyword evidence="4" id="KW-0808">Transferase</keyword>
<dbReference type="Gene3D" id="3.90.226.10">
    <property type="entry name" value="2-enoyl-CoA Hydratase, Chain A, domain 1"/>
    <property type="match status" value="2"/>
</dbReference>
<dbReference type="GO" id="GO:0009317">
    <property type="term" value="C:acetyl-CoA carboxylase complex"/>
    <property type="evidence" value="ECO:0007669"/>
    <property type="project" value="InterPro"/>
</dbReference>
<dbReference type="InterPro" id="IPR029045">
    <property type="entry name" value="ClpP/crotonase-like_dom_sf"/>
</dbReference>
<reference evidence="14 15" key="1">
    <citation type="submission" date="2020-08" db="EMBL/GenBank/DDBJ databases">
        <title>Plant Genome Project.</title>
        <authorList>
            <person name="Zhang R.-G."/>
        </authorList>
    </citation>
    <scope>NUCLEOTIDE SEQUENCE [LARGE SCALE GENOMIC DNA]</scope>
    <source>
        <tissue evidence="14">Rhizome</tissue>
    </source>
</reference>
<keyword evidence="9" id="KW-0275">Fatty acid biosynthesis</keyword>
<gene>
    <name evidence="14" type="ORF">ZIOFF_073233</name>
</gene>
<keyword evidence="8" id="KW-0443">Lipid metabolism</keyword>
<evidence type="ECO:0000256" key="4">
    <source>
        <dbReference type="ARBA" id="ARBA00022679"/>
    </source>
</evidence>
<dbReference type="InterPro" id="IPR011763">
    <property type="entry name" value="COA_CT_C"/>
</dbReference>
<dbReference type="GO" id="GO:0006633">
    <property type="term" value="P:fatty acid biosynthetic process"/>
    <property type="evidence" value="ECO:0007669"/>
    <property type="project" value="UniProtKB-KW"/>
</dbReference>
<dbReference type="UniPathway" id="UPA00655">
    <property type="reaction ID" value="UER00711"/>
</dbReference>
<dbReference type="InterPro" id="IPR001095">
    <property type="entry name" value="Acetyl_CoA_COase_a_su"/>
</dbReference>
<dbReference type="NCBIfam" id="NF004344">
    <property type="entry name" value="PRK05724.1"/>
    <property type="match status" value="1"/>
</dbReference>
<sequence>MAARIAKQGRYPSAGTGPRFRPRINPLPSFFVVIAGFLTTPARLLLLLSRSLTLFIPLPPRSSAFTHPCRCFARNAAYVNHFLFSIKTFSLAYKIKAFEMSSLSLSLIDAAGLAGDGGSFVSGSRILLRKQLLGADLERCSSYAIGRSWMKNLGGSVAANSRRFSVSAKIRKGKRHDYPWPKDIDPNLESGHLSYLSPFKPLTEKPKPVTLAFEKPLHDLEKKMADVRKMAAETGLDFTDQINLLESKYQQRLSVLTCLLIQEIKRTLFNKMVMSYVGKFQAVKDLYSKLTPIQRLQMARHPNRPTFLDHVLNITDKWVELHGNRAGYDDPAIVTGLGSIDGKTYMFIGHQKGRNTKENIKRNFGMPTPHGYRKALRLMRYADHHGFPIISFVDTPGAFADLKSEELGQGEAIAFNLREMFGLKVPMVSIVIGEGGSGGALAICCANKLLMLENSVFYVASPEACAAILWKNSQAAPKAAERLRITPKSLRRLKIADGIIPYNFLHIFTLVIFHVIQEPLGGAHLDPTWTSQQIKLAVMKAMEELSELDTDSLLHQRYMKYRILGGFVESPPVDPVKKRRMKKEDTKLIPAESSAEEVKISSLSADLPISGAGIEQVREEVDQEMTNAFISLGLQEELENLRNELSKSPSETVDPTLKERADRLVQEFRQKFDHPESFPQLKQKLEVLSKVNTLQNQIPEEKRSQNQNEKVEKLKEEINEKLLDKLKTKMEVLRTARALVASGTVLDADQIEAVEAANEELKEMLKSVNLEVVGLGKSKSPIAPPGLEEELTVVDKLVRKEIEAAVEKAGLRSKIDELKAEIASGSNGEKIEQLEREIKEEISAVIDLTDLKNKVASSLGLSAQEPAYAGNA</sequence>
<dbReference type="Proteomes" id="UP000734854">
    <property type="component" value="Unassembled WGS sequence"/>
</dbReference>